<accession>A0AAN8ZFP8</accession>
<organism evidence="1 2">
    <name type="scientific">Dillenia turbinata</name>
    <dbReference type="NCBI Taxonomy" id="194707"/>
    <lineage>
        <taxon>Eukaryota</taxon>
        <taxon>Viridiplantae</taxon>
        <taxon>Streptophyta</taxon>
        <taxon>Embryophyta</taxon>
        <taxon>Tracheophyta</taxon>
        <taxon>Spermatophyta</taxon>
        <taxon>Magnoliopsida</taxon>
        <taxon>eudicotyledons</taxon>
        <taxon>Gunneridae</taxon>
        <taxon>Pentapetalae</taxon>
        <taxon>Dilleniales</taxon>
        <taxon>Dilleniaceae</taxon>
        <taxon>Dillenia</taxon>
    </lineage>
</organism>
<name>A0AAN8ZFP8_9MAGN</name>
<sequence length="229" mass="26295">MGGKAVKDRCSRKDVDLGKWSLEHAGDTAMVERMLRFLLNRSSGCLLSLCIVGLQNDTLFSLVAETQTLEAIGKSCPLEGLCRRVLPNNLFDEISQDEEIVAIAATMHRLRLLRINYLKFQNESILKILSSCPHLRHLDLRGCWKVDLVNHIHEYPSLTVLGPHIVEVRDFNEFTRAQDFESEVDPYLYTWDSDEYEEDESGLDDEEDEDERGLEDLEFDDTGFAILLW</sequence>
<dbReference type="SUPFAM" id="SSF52047">
    <property type="entry name" value="RNI-like"/>
    <property type="match status" value="1"/>
</dbReference>
<keyword evidence="2" id="KW-1185">Reference proteome</keyword>
<proteinExistence type="predicted"/>
<gene>
    <name evidence="1" type="ORF">RJ641_028770</name>
</gene>
<comment type="caution">
    <text evidence="1">The sequence shown here is derived from an EMBL/GenBank/DDBJ whole genome shotgun (WGS) entry which is preliminary data.</text>
</comment>
<evidence type="ECO:0000313" key="2">
    <source>
        <dbReference type="Proteomes" id="UP001370490"/>
    </source>
</evidence>
<dbReference type="InterPro" id="IPR032675">
    <property type="entry name" value="LRR_dom_sf"/>
</dbReference>
<dbReference type="EMBL" id="JBAMMX010000005">
    <property type="protein sequence ID" value="KAK6939239.1"/>
    <property type="molecule type" value="Genomic_DNA"/>
</dbReference>
<evidence type="ECO:0000313" key="1">
    <source>
        <dbReference type="EMBL" id="KAK6939239.1"/>
    </source>
</evidence>
<dbReference type="Gene3D" id="3.80.10.10">
    <property type="entry name" value="Ribonuclease Inhibitor"/>
    <property type="match status" value="1"/>
</dbReference>
<dbReference type="Proteomes" id="UP001370490">
    <property type="component" value="Unassembled WGS sequence"/>
</dbReference>
<dbReference type="PANTHER" id="PTHR38926:SF5">
    <property type="entry name" value="F-BOX AND LEUCINE-RICH REPEAT PROTEIN 6"/>
    <property type="match status" value="1"/>
</dbReference>
<dbReference type="PANTHER" id="PTHR38926">
    <property type="entry name" value="F-BOX DOMAIN CONTAINING PROTEIN, EXPRESSED"/>
    <property type="match status" value="1"/>
</dbReference>
<protein>
    <submittedName>
        <fullName evidence="1">Uncharacterized protein</fullName>
    </submittedName>
</protein>
<dbReference type="AlphaFoldDB" id="A0AAN8ZFP8"/>
<reference evidence="1 2" key="1">
    <citation type="submission" date="2023-12" db="EMBL/GenBank/DDBJ databases">
        <title>A high-quality genome assembly for Dillenia turbinata (Dilleniales).</title>
        <authorList>
            <person name="Chanderbali A."/>
        </authorList>
    </citation>
    <scope>NUCLEOTIDE SEQUENCE [LARGE SCALE GENOMIC DNA]</scope>
    <source>
        <strain evidence="1">LSX21</strain>
        <tissue evidence="1">Leaf</tissue>
    </source>
</reference>